<accession>A0A543CTU4</accession>
<gene>
    <name evidence="1" type="ORF">FB559_6238</name>
</gene>
<dbReference type="Proteomes" id="UP000316096">
    <property type="component" value="Unassembled WGS sequence"/>
</dbReference>
<evidence type="ECO:0000313" key="1">
    <source>
        <dbReference type="EMBL" id="TQM00524.1"/>
    </source>
</evidence>
<sequence>MRPLRLDLDAFARASGVHPELVGRLVGLGLIEPERDVHGALWFSHAQIAEVNRIQRLRSAFALNYASVGLVCDLLDRIAALESAMRHRSRPPGDRSWT</sequence>
<dbReference type="EMBL" id="VFOZ01000001">
    <property type="protein sequence ID" value="TQM00524.1"/>
    <property type="molecule type" value="Genomic_DNA"/>
</dbReference>
<dbReference type="AlphaFoldDB" id="A0A543CTU4"/>
<organism evidence="1 2">
    <name type="scientific">Actinoallomurus bryophytorum</name>
    <dbReference type="NCBI Taxonomy" id="1490222"/>
    <lineage>
        <taxon>Bacteria</taxon>
        <taxon>Bacillati</taxon>
        <taxon>Actinomycetota</taxon>
        <taxon>Actinomycetes</taxon>
        <taxon>Streptosporangiales</taxon>
        <taxon>Thermomonosporaceae</taxon>
        <taxon>Actinoallomurus</taxon>
    </lineage>
</organism>
<name>A0A543CTU4_9ACTN</name>
<reference evidence="1 2" key="1">
    <citation type="submission" date="2019-06" db="EMBL/GenBank/DDBJ databases">
        <title>Sequencing the genomes of 1000 actinobacteria strains.</title>
        <authorList>
            <person name="Klenk H.-P."/>
        </authorList>
    </citation>
    <scope>NUCLEOTIDE SEQUENCE [LARGE SCALE GENOMIC DNA]</scope>
    <source>
        <strain evidence="1 2">DSM 102200</strain>
    </source>
</reference>
<dbReference type="Pfam" id="PF13591">
    <property type="entry name" value="MerR_2"/>
    <property type="match status" value="1"/>
</dbReference>
<keyword evidence="2" id="KW-1185">Reference proteome</keyword>
<evidence type="ECO:0000313" key="2">
    <source>
        <dbReference type="Proteomes" id="UP000316096"/>
    </source>
</evidence>
<dbReference type="Gene3D" id="1.10.1660.10">
    <property type="match status" value="1"/>
</dbReference>
<protein>
    <submittedName>
        <fullName evidence="1">MerR-like DNA binding protein</fullName>
    </submittedName>
</protein>
<proteinExistence type="predicted"/>
<comment type="caution">
    <text evidence="1">The sequence shown here is derived from an EMBL/GenBank/DDBJ whole genome shotgun (WGS) entry which is preliminary data.</text>
</comment>